<evidence type="ECO:0000256" key="1">
    <source>
        <dbReference type="SAM" id="MobiDB-lite"/>
    </source>
</evidence>
<evidence type="ECO:0000313" key="3">
    <source>
        <dbReference type="Proteomes" id="UP001215231"/>
    </source>
</evidence>
<organism evidence="2 3">
    <name type="scientific">Thalassomonas haliotis</name>
    <dbReference type="NCBI Taxonomy" id="485448"/>
    <lineage>
        <taxon>Bacteria</taxon>
        <taxon>Pseudomonadati</taxon>
        <taxon>Pseudomonadota</taxon>
        <taxon>Gammaproteobacteria</taxon>
        <taxon>Alteromonadales</taxon>
        <taxon>Colwelliaceae</taxon>
        <taxon>Thalassomonas</taxon>
    </lineage>
</organism>
<dbReference type="Proteomes" id="UP001215231">
    <property type="component" value="Chromosome"/>
</dbReference>
<feature type="compositionally biased region" description="Low complexity" evidence="1">
    <location>
        <begin position="173"/>
        <end position="204"/>
    </location>
</feature>
<reference evidence="2 3" key="1">
    <citation type="journal article" date="2022" name="Mar. Drugs">
        <title>Bioassay-Guided Fractionation Leads to the Detection of Cholic Acid Generated by the Rare Thalassomonas sp.</title>
        <authorList>
            <person name="Pheiffer F."/>
            <person name="Schneider Y.K."/>
            <person name="Hansen E.H."/>
            <person name="Andersen J.H."/>
            <person name="Isaksson J."/>
            <person name="Busche T."/>
            <person name="R C."/>
            <person name="Kalinowski J."/>
            <person name="Zyl L.V."/>
            <person name="Trindade M."/>
        </authorList>
    </citation>
    <scope>NUCLEOTIDE SEQUENCE [LARGE SCALE GENOMIC DNA]</scope>
    <source>
        <strain evidence="2 3">A5K-61T</strain>
    </source>
</reference>
<sequence length="328" mass="34529">MMATVTPNQQVTDYLNSDYQVSFTPSDGSATTTGVQGKDIGTVQNIQLVDDDLVVQTDKGVLTIHDVPQLAAPKVTAGSGEEVDRVVGRDFMADFNEIMKLFLETVREQRDVNREMRNGDREMMVAKSEEAITAMRDKAAKDFMVGMITNAVTIVSGALSMAGGIKTLKGLSTPSAGAAAAPKAPTPTNTTGNTSTGSVKTSNGLAEGVSEGSSTASTASNSSSAASKSGPKMTEAQAQATTAKYTAAGKILEGTAGATGAGITFWSTEDQEEQKRAETESGLHNSKAEDQNQYFRDSKQIINDAMNMLKAINDARHQTNSEIVSSHV</sequence>
<proteinExistence type="predicted"/>
<feature type="compositionally biased region" description="Basic and acidic residues" evidence="1">
    <location>
        <begin position="273"/>
        <end position="290"/>
    </location>
</feature>
<keyword evidence="3" id="KW-1185">Reference proteome</keyword>
<evidence type="ECO:0008006" key="4">
    <source>
        <dbReference type="Google" id="ProtNLM"/>
    </source>
</evidence>
<dbReference type="RefSeq" id="WP_274049349.1">
    <property type="nucleotide sequence ID" value="NZ_CP059693.1"/>
</dbReference>
<evidence type="ECO:0000313" key="2">
    <source>
        <dbReference type="EMBL" id="WDE09409.1"/>
    </source>
</evidence>
<feature type="region of interest" description="Disordered" evidence="1">
    <location>
        <begin position="173"/>
        <end position="235"/>
    </location>
</feature>
<accession>A0ABY7V6S6</accession>
<feature type="region of interest" description="Disordered" evidence="1">
    <location>
        <begin position="269"/>
        <end position="292"/>
    </location>
</feature>
<protein>
    <recommendedName>
        <fullName evidence="4">PRC-barrel domain-containing protein</fullName>
    </recommendedName>
</protein>
<feature type="compositionally biased region" description="Low complexity" evidence="1">
    <location>
        <begin position="213"/>
        <end position="235"/>
    </location>
</feature>
<dbReference type="EMBL" id="CP059693">
    <property type="protein sequence ID" value="WDE09409.1"/>
    <property type="molecule type" value="Genomic_DNA"/>
</dbReference>
<gene>
    <name evidence="2" type="ORF">H3N35_13785</name>
</gene>
<name>A0ABY7V6S6_9GAMM</name>